<accession>A0A8C4S4F8</accession>
<dbReference type="RefSeq" id="XP_028661214.1">
    <property type="nucleotide sequence ID" value="XM_028805381.2"/>
</dbReference>
<feature type="transmembrane region" description="Helical" evidence="6">
    <location>
        <begin position="65"/>
        <end position="86"/>
    </location>
</feature>
<reference evidence="8" key="1">
    <citation type="submission" date="2021-06" db="EMBL/GenBank/DDBJ databases">
        <authorList>
            <consortium name="Wellcome Sanger Institute Data Sharing"/>
        </authorList>
    </citation>
    <scope>NUCLEOTIDE SEQUENCE [LARGE SCALE GENOMIC DNA]</scope>
</reference>
<reference evidence="8" key="2">
    <citation type="submission" date="2025-08" db="UniProtKB">
        <authorList>
            <consortium name="Ensembl"/>
        </authorList>
    </citation>
    <scope>IDENTIFICATION</scope>
</reference>
<comment type="subcellular location">
    <subcellularLocation>
        <location evidence="1">Endomembrane system</location>
        <topology evidence="1">Multi-pass membrane protein</topology>
    </subcellularLocation>
</comment>
<sequence length="243" mass="27607">MKKFSIWMFLPLAFSVFTVAGLWIIYVIGIENNKIIPLNSKYMISESKYPPFISLAGNNPPASCVFSQVMNVSAFAAFVIGVFRYIQVKPKIIKPWINISSLTAFSLFCIGVSLLGNFQLDGDEEVHNFGTGMAFGFGTYLCWIQTLITFQINLRSEGKILGFTRLTLSAAITFLMVIYYIFLNLNAIMHAARVQWSMIMLLITFLGTFAWDFRYHRFELQCTDTQEAMLCSPLPVEMSEQQV</sequence>
<keyword evidence="4 6" id="KW-1133">Transmembrane helix</keyword>
<dbReference type="InterPro" id="IPR019402">
    <property type="entry name" value="CWH43_N"/>
</dbReference>
<name>A0A8C4S4F8_ERPCA</name>
<dbReference type="RefSeq" id="XP_028661215.1">
    <property type="nucleotide sequence ID" value="XM_028805382.2"/>
</dbReference>
<feature type="domain" description="CWH43-like N-terminal" evidence="7">
    <location>
        <begin position="7"/>
        <end position="214"/>
    </location>
</feature>
<organism evidence="8 9">
    <name type="scientific">Erpetoichthys calabaricus</name>
    <name type="common">Rope fish</name>
    <name type="synonym">Calamoichthys calabaricus</name>
    <dbReference type="NCBI Taxonomy" id="27687"/>
    <lineage>
        <taxon>Eukaryota</taxon>
        <taxon>Metazoa</taxon>
        <taxon>Chordata</taxon>
        <taxon>Craniata</taxon>
        <taxon>Vertebrata</taxon>
        <taxon>Euteleostomi</taxon>
        <taxon>Actinopterygii</taxon>
        <taxon>Polypteriformes</taxon>
        <taxon>Polypteridae</taxon>
        <taxon>Erpetoichthys</taxon>
    </lineage>
</organism>
<dbReference type="Proteomes" id="UP000694620">
    <property type="component" value="Chromosome 7"/>
</dbReference>
<proteinExistence type="inferred from homology"/>
<dbReference type="GeneID" id="114654682"/>
<dbReference type="InterPro" id="IPR050911">
    <property type="entry name" value="DRAM/TMEM150_Autophagy_Mod"/>
</dbReference>
<evidence type="ECO:0000256" key="3">
    <source>
        <dbReference type="ARBA" id="ARBA00022692"/>
    </source>
</evidence>
<evidence type="ECO:0000256" key="2">
    <source>
        <dbReference type="ARBA" id="ARBA00006565"/>
    </source>
</evidence>
<dbReference type="Pfam" id="PF10277">
    <property type="entry name" value="Frag1"/>
    <property type="match status" value="1"/>
</dbReference>
<evidence type="ECO:0000259" key="7">
    <source>
        <dbReference type="Pfam" id="PF10277"/>
    </source>
</evidence>
<dbReference type="OrthoDB" id="9865811at2759"/>
<dbReference type="Ensembl" id="ENSECRT00000011413.1">
    <property type="protein sequence ID" value="ENSECRP00000011231.1"/>
    <property type="gene ID" value="ENSECRG00000007477.1"/>
</dbReference>
<feature type="transmembrane region" description="Helical" evidence="6">
    <location>
        <begin position="132"/>
        <end position="150"/>
    </location>
</feature>
<evidence type="ECO:0000256" key="1">
    <source>
        <dbReference type="ARBA" id="ARBA00004127"/>
    </source>
</evidence>
<keyword evidence="3 6" id="KW-0812">Transmembrane</keyword>
<evidence type="ECO:0000256" key="6">
    <source>
        <dbReference type="SAM" id="Phobius"/>
    </source>
</evidence>
<keyword evidence="9" id="KW-1185">Reference proteome</keyword>
<evidence type="ECO:0000256" key="5">
    <source>
        <dbReference type="ARBA" id="ARBA00023136"/>
    </source>
</evidence>
<dbReference type="PANTHER" id="PTHR21324">
    <property type="entry name" value="FASTING-INDUCIBLE INTEGRAL MEMBRANE PROTEIN TM6P1-RELATED"/>
    <property type="match status" value="1"/>
</dbReference>
<feature type="transmembrane region" description="Helical" evidence="6">
    <location>
        <begin position="98"/>
        <end position="120"/>
    </location>
</feature>
<dbReference type="GO" id="GO:0005886">
    <property type="term" value="C:plasma membrane"/>
    <property type="evidence" value="ECO:0007669"/>
    <property type="project" value="TreeGrafter"/>
</dbReference>
<reference evidence="8" key="3">
    <citation type="submission" date="2025-09" db="UniProtKB">
        <authorList>
            <consortium name="Ensembl"/>
        </authorList>
    </citation>
    <scope>IDENTIFICATION</scope>
</reference>
<feature type="transmembrane region" description="Helical" evidence="6">
    <location>
        <begin position="7"/>
        <end position="28"/>
    </location>
</feature>
<keyword evidence="5 6" id="KW-0472">Membrane</keyword>
<feature type="transmembrane region" description="Helical" evidence="6">
    <location>
        <begin position="162"/>
        <end position="182"/>
    </location>
</feature>
<dbReference type="GeneTree" id="ENSGT01030000234578"/>
<dbReference type="PANTHER" id="PTHR21324:SF7">
    <property type="entry name" value="TRANSMEMBRANE PROTEIN 150C"/>
    <property type="match status" value="1"/>
</dbReference>
<dbReference type="GO" id="GO:0012505">
    <property type="term" value="C:endomembrane system"/>
    <property type="evidence" value="ECO:0007669"/>
    <property type="project" value="UniProtKB-SubCell"/>
</dbReference>
<gene>
    <name evidence="8" type="primary">TMEM150C</name>
    <name evidence="8" type="synonym">tmem150c</name>
</gene>
<feature type="transmembrane region" description="Helical" evidence="6">
    <location>
        <begin position="194"/>
        <end position="211"/>
    </location>
</feature>
<dbReference type="AlphaFoldDB" id="A0A8C4S4F8"/>
<evidence type="ECO:0000313" key="9">
    <source>
        <dbReference type="Proteomes" id="UP000694620"/>
    </source>
</evidence>
<protein>
    <submittedName>
        <fullName evidence="8">Transmembrane protein 150C</fullName>
    </submittedName>
</protein>
<evidence type="ECO:0000256" key="4">
    <source>
        <dbReference type="ARBA" id="ARBA00022989"/>
    </source>
</evidence>
<comment type="similarity">
    <text evidence="2">Belongs to the DRAM/TMEM150 family.</text>
</comment>
<evidence type="ECO:0000313" key="8">
    <source>
        <dbReference type="Ensembl" id="ENSECRP00000011231.1"/>
    </source>
</evidence>